<dbReference type="RefSeq" id="WP_036528112.1">
    <property type="nucleotide sequence ID" value="NZ_JFYZ01000024.1"/>
</dbReference>
<dbReference type="InterPro" id="IPR013424">
    <property type="entry name" value="Ice-binding_C"/>
</dbReference>
<dbReference type="Proteomes" id="UP000024329">
    <property type="component" value="Unassembled WGS sequence"/>
</dbReference>
<sequence length="57" mass="5765">MPALKFIPAFVATFVAPVPAYAAGGIPLPEPSSMLLLGLGVVGVAVGRKLSSKRGED</sequence>
<dbReference type="Pfam" id="PF07589">
    <property type="entry name" value="PEP-CTERM"/>
    <property type="match status" value="1"/>
</dbReference>
<name>A0A031JRH3_9SPHN</name>
<comment type="caution">
    <text evidence="2">The sequence shown here is derived from an EMBL/GenBank/DDBJ whole genome shotgun (WGS) entry which is preliminary data.</text>
</comment>
<dbReference type="AlphaFoldDB" id="A0A031JRH3"/>
<dbReference type="EMBL" id="JFYZ01000024">
    <property type="protein sequence ID" value="EZP79555.1"/>
    <property type="molecule type" value="Genomic_DNA"/>
</dbReference>
<evidence type="ECO:0000313" key="2">
    <source>
        <dbReference type="EMBL" id="EZP79555.1"/>
    </source>
</evidence>
<dbReference type="STRING" id="158500.BES08_17145"/>
<dbReference type="NCBIfam" id="TIGR02595">
    <property type="entry name" value="PEP_CTERM"/>
    <property type="match status" value="1"/>
</dbReference>
<organism evidence="2 3">
    <name type="scientific">Novosphingobium resinovorum</name>
    <dbReference type="NCBI Taxonomy" id="158500"/>
    <lineage>
        <taxon>Bacteria</taxon>
        <taxon>Pseudomonadati</taxon>
        <taxon>Pseudomonadota</taxon>
        <taxon>Alphaproteobacteria</taxon>
        <taxon>Sphingomonadales</taxon>
        <taxon>Sphingomonadaceae</taxon>
        <taxon>Novosphingobium</taxon>
    </lineage>
</organism>
<evidence type="ECO:0000259" key="1">
    <source>
        <dbReference type="Pfam" id="PF07589"/>
    </source>
</evidence>
<evidence type="ECO:0000313" key="3">
    <source>
        <dbReference type="Proteomes" id="UP000024329"/>
    </source>
</evidence>
<reference evidence="2 3" key="1">
    <citation type="submission" date="2014-03" db="EMBL/GenBank/DDBJ databases">
        <title>Whole genome sequence of Novosphingobium resinovorum KF1.</title>
        <authorList>
            <person name="Gan H.M."/>
            <person name="Gan H.Y."/>
            <person name="Chew T.H."/>
            <person name="Savka M.A."/>
        </authorList>
    </citation>
    <scope>NUCLEOTIDE SEQUENCE [LARGE SCALE GENOMIC DNA]</scope>
    <source>
        <strain evidence="2 3">KF1</strain>
    </source>
</reference>
<proteinExistence type="predicted"/>
<gene>
    <name evidence="2" type="ORF">BV97_03993</name>
</gene>
<protein>
    <submittedName>
        <fullName evidence="2">PEP-CTERM putative exosortase interaction domain-containing protein</fullName>
    </submittedName>
</protein>
<dbReference type="PATRIC" id="fig|158500.4.peg.4064"/>
<feature type="domain" description="Ice-binding protein C-terminal" evidence="1">
    <location>
        <begin position="29"/>
        <end position="49"/>
    </location>
</feature>
<accession>A0A031JRH3</accession>